<dbReference type="Proteomes" id="UP000692954">
    <property type="component" value="Unassembled WGS sequence"/>
</dbReference>
<evidence type="ECO:0000313" key="2">
    <source>
        <dbReference type="Proteomes" id="UP000692954"/>
    </source>
</evidence>
<reference evidence="1" key="1">
    <citation type="submission" date="2021-01" db="EMBL/GenBank/DDBJ databases">
        <authorList>
            <consortium name="Genoscope - CEA"/>
            <person name="William W."/>
        </authorList>
    </citation>
    <scope>NUCLEOTIDE SEQUENCE</scope>
</reference>
<proteinExistence type="predicted"/>
<name>A0A8S1KI35_9CILI</name>
<keyword evidence="2" id="KW-1185">Reference proteome</keyword>
<comment type="caution">
    <text evidence="1">The sequence shown here is derived from an EMBL/GenBank/DDBJ whole genome shotgun (WGS) entry which is preliminary data.</text>
</comment>
<gene>
    <name evidence="1" type="ORF">PSON_ATCC_30995.1.T0070010</name>
</gene>
<evidence type="ECO:0000313" key="1">
    <source>
        <dbReference type="EMBL" id="CAD8052786.1"/>
    </source>
</evidence>
<dbReference type="AlphaFoldDB" id="A0A8S1KI35"/>
<sequence>MQQQRKFSTDSKYMDLDIVQEYIKQDLDQNEYFRQEHDIDFDIPEQDEYFDCLDSIDEPPQIERFNQITLHTMKIDRKQRVNDELIQSPLEKEDQLQLSIESLEEEFQYQDEMYDIKQIEIDKRKVISIFTLKQDFFDNQHNHTQFLKNVELLRSKNSHLEEFYTYIKELGLGCGFSLDQIRYELLQKFISGLVDIVKYIDDMFRFQSKWLEREPIITLQNIFQAFSFQWERFQDYTTALIDRSAISKIKTNNKIIDYDSLQFKKGIDFCLTQIDEQQYDGADFNIQQSTQESLILFKVFELLRLNEHFLHISRQNQKAKRIINYFTKCRSRIKLYFLLKNKVKFQFKTKRKSQMSLHHNTTEKYLFIDPNYVTIENTVNIIQEISQLNQMKIRKQGYVSKNLNSQFNTIKDYDYYQ</sequence>
<dbReference type="EMBL" id="CAJJDN010000007">
    <property type="protein sequence ID" value="CAD8052786.1"/>
    <property type="molecule type" value="Genomic_DNA"/>
</dbReference>
<organism evidence="1 2">
    <name type="scientific">Paramecium sonneborni</name>
    <dbReference type="NCBI Taxonomy" id="65129"/>
    <lineage>
        <taxon>Eukaryota</taxon>
        <taxon>Sar</taxon>
        <taxon>Alveolata</taxon>
        <taxon>Ciliophora</taxon>
        <taxon>Intramacronucleata</taxon>
        <taxon>Oligohymenophorea</taxon>
        <taxon>Peniculida</taxon>
        <taxon>Parameciidae</taxon>
        <taxon>Paramecium</taxon>
    </lineage>
</organism>
<protein>
    <submittedName>
        <fullName evidence="1">Uncharacterized protein</fullName>
    </submittedName>
</protein>
<accession>A0A8S1KI35</accession>